<sequence>MKKRVNLILAVVLLLASMGMAQAQTQLEQDLAEMRAWMQQRSAQADSAITAEWPTVKKEFEELSYSLDRNTKKLSEKSRVEYETYKQRYTEWKVRNESQLVDLDGKELERWEREMTGTTQISKIKPVHLRDAFNKALEYTREYRRDWTLRDWDYAEFVLGELNTRKTNTLDLLSTGDKIKIAALQVEFATLKKGREAKDAYEEMRESR</sequence>
<dbReference type="Proteomes" id="UP000266005">
    <property type="component" value="Unassembled WGS sequence"/>
</dbReference>
<keyword evidence="1" id="KW-0732">Signal</keyword>
<feature type="signal peptide" evidence="1">
    <location>
        <begin position="1"/>
        <end position="23"/>
    </location>
</feature>
<proteinExistence type="predicted"/>
<dbReference type="AlphaFoldDB" id="A0A399SFE5"/>
<feature type="chain" id="PRO_5017424345" description="DUF3450 family protein" evidence="1">
    <location>
        <begin position="24"/>
        <end position="208"/>
    </location>
</feature>
<evidence type="ECO:0000313" key="3">
    <source>
        <dbReference type="Proteomes" id="UP000266005"/>
    </source>
</evidence>
<protein>
    <recommendedName>
        <fullName evidence="4">DUF3450 family protein</fullName>
    </recommendedName>
</protein>
<name>A0A399SFE5_9BACT</name>
<gene>
    <name evidence="2" type="ORF">D1627_03130</name>
</gene>
<evidence type="ECO:0000313" key="2">
    <source>
        <dbReference type="EMBL" id="RIJ42856.1"/>
    </source>
</evidence>
<dbReference type="EMBL" id="QWGE01000001">
    <property type="protein sequence ID" value="RIJ42856.1"/>
    <property type="molecule type" value="Genomic_DNA"/>
</dbReference>
<accession>A0A399SFE5</accession>
<evidence type="ECO:0008006" key="4">
    <source>
        <dbReference type="Google" id="ProtNLM"/>
    </source>
</evidence>
<dbReference type="RefSeq" id="WP_119430738.1">
    <property type="nucleotide sequence ID" value="NZ_QWGE01000001.1"/>
</dbReference>
<keyword evidence="3" id="KW-1185">Reference proteome</keyword>
<organism evidence="2 3">
    <name type="scientific">Pontibacter oryzae</name>
    <dbReference type="NCBI Taxonomy" id="2304593"/>
    <lineage>
        <taxon>Bacteria</taxon>
        <taxon>Pseudomonadati</taxon>
        <taxon>Bacteroidota</taxon>
        <taxon>Cytophagia</taxon>
        <taxon>Cytophagales</taxon>
        <taxon>Hymenobacteraceae</taxon>
        <taxon>Pontibacter</taxon>
    </lineage>
</organism>
<comment type="caution">
    <text evidence="2">The sequence shown here is derived from an EMBL/GenBank/DDBJ whole genome shotgun (WGS) entry which is preliminary data.</text>
</comment>
<reference evidence="3" key="1">
    <citation type="submission" date="2018-08" db="EMBL/GenBank/DDBJ databases">
        <title>Mucilaginibacter sp. MYSH2.</title>
        <authorList>
            <person name="Seo T."/>
        </authorList>
    </citation>
    <scope>NUCLEOTIDE SEQUENCE [LARGE SCALE GENOMIC DNA]</scope>
    <source>
        <strain evidence="3">KIRAN</strain>
    </source>
</reference>
<dbReference type="OrthoDB" id="886805at2"/>
<evidence type="ECO:0000256" key="1">
    <source>
        <dbReference type="SAM" id="SignalP"/>
    </source>
</evidence>